<dbReference type="GO" id="GO:0005829">
    <property type="term" value="C:cytosol"/>
    <property type="evidence" value="ECO:0007669"/>
    <property type="project" value="TreeGrafter"/>
</dbReference>
<dbReference type="Pfam" id="PF01909">
    <property type="entry name" value="NTP_transf_2"/>
    <property type="match status" value="1"/>
</dbReference>
<feature type="coiled-coil region" evidence="2">
    <location>
        <begin position="19"/>
        <end position="46"/>
    </location>
</feature>
<accession>A0A418YQ93</accession>
<dbReference type="GO" id="GO:0001730">
    <property type="term" value="F:2'-5'-oligoadenylate synthetase activity"/>
    <property type="evidence" value="ECO:0007669"/>
    <property type="project" value="TreeGrafter"/>
</dbReference>
<evidence type="ECO:0000256" key="2">
    <source>
        <dbReference type="SAM" id="Coils"/>
    </source>
</evidence>
<dbReference type="AlphaFoldDB" id="A0A418YQ93"/>
<dbReference type="GO" id="GO:0003725">
    <property type="term" value="F:double-stranded RNA binding"/>
    <property type="evidence" value="ECO:0007669"/>
    <property type="project" value="TreeGrafter"/>
</dbReference>
<dbReference type="InterPro" id="IPR043519">
    <property type="entry name" value="NT_sf"/>
</dbReference>
<dbReference type="PANTHER" id="PTHR11258:SF11">
    <property type="entry name" value="C2H2-TYPE DOMAIN-CONTAINING PROTEIN"/>
    <property type="match status" value="1"/>
</dbReference>
<proteinExistence type="predicted"/>
<name>A0A418YQ93_9SPHN</name>
<dbReference type="GO" id="GO:0016020">
    <property type="term" value="C:membrane"/>
    <property type="evidence" value="ECO:0007669"/>
    <property type="project" value="TreeGrafter"/>
</dbReference>
<dbReference type="Proteomes" id="UP000283469">
    <property type="component" value="Unassembled WGS sequence"/>
</dbReference>
<evidence type="ECO:0000313" key="5">
    <source>
        <dbReference type="Proteomes" id="UP000283469"/>
    </source>
</evidence>
<keyword evidence="4" id="KW-0808">Transferase</keyword>
<dbReference type="SUPFAM" id="SSF81631">
    <property type="entry name" value="PAP/OAS1 substrate-binding domain"/>
    <property type="match status" value="1"/>
</dbReference>
<evidence type="ECO:0000313" key="4">
    <source>
        <dbReference type="EMBL" id="RJG53606.1"/>
    </source>
</evidence>
<keyword evidence="1" id="KW-0051">Antiviral defense</keyword>
<dbReference type="RefSeq" id="WP_119747936.1">
    <property type="nucleotide sequence ID" value="NZ_QVRA01000014.1"/>
</dbReference>
<dbReference type="EMBL" id="QVRA01000014">
    <property type="protein sequence ID" value="RJG53606.1"/>
    <property type="molecule type" value="Genomic_DNA"/>
</dbReference>
<feature type="domain" description="Polymerase nucleotidyl transferase" evidence="3">
    <location>
        <begin position="49"/>
        <end position="83"/>
    </location>
</feature>
<evidence type="ECO:0000256" key="1">
    <source>
        <dbReference type="ARBA" id="ARBA00023118"/>
    </source>
</evidence>
<dbReference type="InterPro" id="IPR006116">
    <property type="entry name" value="NT_2-5OAS_ClassI-CCAase"/>
</dbReference>
<keyword evidence="2" id="KW-0175">Coiled coil</keyword>
<dbReference type="Gene3D" id="1.10.1410.20">
    <property type="entry name" value="2'-5'-oligoadenylate synthetase 1, domain 2"/>
    <property type="match status" value="1"/>
</dbReference>
<evidence type="ECO:0000259" key="3">
    <source>
        <dbReference type="Pfam" id="PF01909"/>
    </source>
</evidence>
<comment type="caution">
    <text evidence="4">The sequence shown here is derived from an EMBL/GenBank/DDBJ whole genome shotgun (WGS) entry which is preliminary data.</text>
</comment>
<dbReference type="GO" id="GO:0051607">
    <property type="term" value="P:defense response to virus"/>
    <property type="evidence" value="ECO:0007669"/>
    <property type="project" value="UniProtKB-KW"/>
</dbReference>
<sequence>MSREYVNHGDIVRFADARVNLKREDASELRAQANRLRDKLETYLSHHPDFGLKKMLLSGSLAKGTALKSVSDIDVACYVASESAPHAVGDLIEWLAKRLESAFPGFKPSQIVRKTYSVSVNFIATGNEVDIVPILYTGDPQWRGNLISQDTGEPLMTSVPMHLDFVRKRKAGNPVHFAQMVRLIKFWAGLRKREDSNFRFKSFMIELILAHLADRGVALNDYPEALQSFFTFLANDQLRSVISFTDYYPAGTCVLTSNPVRIWDPVNCENNVAKLYTEANRGLIIEAAIDAGDAVDAALRAISKGDTVRYWQKVFGPSFDV</sequence>
<dbReference type="NCBIfam" id="NF041116">
    <property type="entry name" value="CBASS_cyclase_a"/>
    <property type="match status" value="1"/>
</dbReference>
<dbReference type="SUPFAM" id="SSF81301">
    <property type="entry name" value="Nucleotidyltransferase"/>
    <property type="match status" value="1"/>
</dbReference>
<dbReference type="PANTHER" id="PTHR11258">
    <property type="entry name" value="2-5 OLIGOADENYLATE SYNTHETASE"/>
    <property type="match status" value="1"/>
</dbReference>
<keyword evidence="5" id="KW-1185">Reference proteome</keyword>
<gene>
    <name evidence="4" type="ORF">D0Z70_15245</name>
</gene>
<organism evidence="4 5">
    <name type="scientific">Sphingobium terrigena</name>
    <dbReference type="NCBI Taxonomy" id="2304063"/>
    <lineage>
        <taxon>Bacteria</taxon>
        <taxon>Pseudomonadati</taxon>
        <taxon>Pseudomonadota</taxon>
        <taxon>Alphaproteobacteria</taxon>
        <taxon>Sphingomonadales</taxon>
        <taxon>Sphingomonadaceae</taxon>
        <taxon>Sphingobium</taxon>
    </lineage>
</organism>
<dbReference type="CDD" id="cd05400">
    <property type="entry name" value="NT_2-5OAS_ClassI-CCAase"/>
    <property type="match status" value="1"/>
</dbReference>
<protein>
    <submittedName>
        <fullName evidence="4">Nucleotidyltransferase</fullName>
    </submittedName>
</protein>
<dbReference type="InterPro" id="IPR053445">
    <property type="entry name" value="CBASS_cN_synthase"/>
</dbReference>
<dbReference type="OrthoDB" id="8887021at2"/>
<dbReference type="InterPro" id="IPR002934">
    <property type="entry name" value="Polymerase_NTP_transf_dom"/>
</dbReference>
<reference evidence="4 5" key="1">
    <citation type="submission" date="2018-08" db="EMBL/GenBank/DDBJ databases">
        <title>Sphingobium sp. EO9.</title>
        <authorList>
            <person name="Park Y."/>
            <person name="Kim K.H."/>
            <person name="Jeon C.O."/>
        </authorList>
    </citation>
    <scope>NUCLEOTIDE SEQUENCE [LARGE SCALE GENOMIC DNA]</scope>
    <source>
        <strain evidence="4 5">EO9</strain>
    </source>
</reference>